<sequence length="358" mass="38893">MKVLVTGHRGYIGSVMVSVLSRAGHEVHGYDCELYHRCAYLPGGPIPNVPSVFKDVRDITQADLEGFDAVVHLAALSNDPLSNLNPDITYAINYHGSVRTAIAAKKAGVKRFLFASSCSNYGAAGEGLVNETAELKPVSAYGISKVLAEREISGLADAEFSPVYLRPATAYGLSPMLRFDIVLNNLTAWAVTEGLILLKSDGTPWRPIVHIEDISRAFLAALEAPTDVVHNQAFNVGQDAHNYQIKEIAEIVARTVPGCRLQYASDASPDARSYRVDFGKIARALPSFKPTWTAAAGAQQLYEAYTSAGLTLTEFEGPRYQRIGQIQKLIADGELDQDLRRPQISQSEPPRYASALSV</sequence>
<dbReference type="EMBL" id="SBIP01000001">
    <property type="protein sequence ID" value="RWX80904.1"/>
    <property type="molecule type" value="Genomic_DNA"/>
</dbReference>
<dbReference type="CDD" id="cd08946">
    <property type="entry name" value="SDR_e"/>
    <property type="match status" value="1"/>
</dbReference>
<keyword evidence="4" id="KW-1185">Reference proteome</keyword>
<name>A0A444LKP1_9HYPH</name>
<evidence type="ECO:0000256" key="1">
    <source>
        <dbReference type="SAM" id="MobiDB-lite"/>
    </source>
</evidence>
<reference evidence="3 4" key="1">
    <citation type="submission" date="2019-01" db="EMBL/GenBank/DDBJ databases">
        <title>The draft genome of Rhizobium sp. 24NR.</title>
        <authorList>
            <person name="Liu L."/>
            <person name="Liang L."/>
            <person name="Shi S."/>
            <person name="Xu L."/>
            <person name="Wang X."/>
            <person name="Li L."/>
            <person name="Zhang X."/>
        </authorList>
    </citation>
    <scope>NUCLEOTIDE SEQUENCE [LARGE SCALE GENOMIC DNA]</scope>
    <source>
        <strain evidence="3 4">24NR</strain>
    </source>
</reference>
<dbReference type="PANTHER" id="PTHR43245">
    <property type="entry name" value="BIFUNCTIONAL POLYMYXIN RESISTANCE PROTEIN ARNA"/>
    <property type="match status" value="1"/>
</dbReference>
<accession>A0A444LKP1</accession>
<dbReference type="RefSeq" id="WP_128440732.1">
    <property type="nucleotide sequence ID" value="NZ_SBIP01000001.1"/>
</dbReference>
<dbReference type="InterPro" id="IPR050177">
    <property type="entry name" value="Lipid_A_modif_metabolic_enz"/>
</dbReference>
<gene>
    <name evidence="3" type="ORF">EPK99_00755</name>
</gene>
<dbReference type="InterPro" id="IPR036291">
    <property type="entry name" value="NAD(P)-bd_dom_sf"/>
</dbReference>
<proteinExistence type="predicted"/>
<dbReference type="OrthoDB" id="9795501at2"/>
<dbReference type="Pfam" id="PF01370">
    <property type="entry name" value="Epimerase"/>
    <property type="match status" value="1"/>
</dbReference>
<feature type="region of interest" description="Disordered" evidence="1">
    <location>
        <begin position="339"/>
        <end position="358"/>
    </location>
</feature>
<dbReference type="InterPro" id="IPR001509">
    <property type="entry name" value="Epimerase_deHydtase"/>
</dbReference>
<comment type="caution">
    <text evidence="3">The sequence shown here is derived from an EMBL/GenBank/DDBJ whole genome shotgun (WGS) entry which is preliminary data.</text>
</comment>
<feature type="domain" description="NAD-dependent epimerase/dehydratase" evidence="2">
    <location>
        <begin position="3"/>
        <end position="237"/>
    </location>
</feature>
<dbReference type="SUPFAM" id="SSF51735">
    <property type="entry name" value="NAD(P)-binding Rossmann-fold domains"/>
    <property type="match status" value="1"/>
</dbReference>
<dbReference type="AlphaFoldDB" id="A0A444LKP1"/>
<evidence type="ECO:0000259" key="2">
    <source>
        <dbReference type="Pfam" id="PF01370"/>
    </source>
</evidence>
<dbReference type="Gene3D" id="3.40.50.720">
    <property type="entry name" value="NAD(P)-binding Rossmann-like Domain"/>
    <property type="match status" value="1"/>
</dbReference>
<evidence type="ECO:0000313" key="4">
    <source>
        <dbReference type="Proteomes" id="UP000287687"/>
    </source>
</evidence>
<dbReference type="Proteomes" id="UP000287687">
    <property type="component" value="Unassembled WGS sequence"/>
</dbReference>
<protein>
    <submittedName>
        <fullName evidence="3">SDR family oxidoreductase</fullName>
    </submittedName>
</protein>
<evidence type="ECO:0000313" key="3">
    <source>
        <dbReference type="EMBL" id="RWX80904.1"/>
    </source>
</evidence>
<organism evidence="3 4">
    <name type="scientific">Neorhizobium lilium</name>
    <dbReference type="NCBI Taxonomy" id="2503024"/>
    <lineage>
        <taxon>Bacteria</taxon>
        <taxon>Pseudomonadati</taxon>
        <taxon>Pseudomonadota</taxon>
        <taxon>Alphaproteobacteria</taxon>
        <taxon>Hyphomicrobiales</taxon>
        <taxon>Rhizobiaceae</taxon>
        <taxon>Rhizobium/Agrobacterium group</taxon>
        <taxon>Neorhizobium</taxon>
    </lineage>
</organism>
<dbReference type="PANTHER" id="PTHR43245:SF23">
    <property type="entry name" value="NAD(P)-BINDING DOMAIN-CONTAINING PROTEIN"/>
    <property type="match status" value="1"/>
</dbReference>